<dbReference type="AlphaFoldDB" id="A0A246IS17"/>
<evidence type="ECO:0000256" key="2">
    <source>
        <dbReference type="ARBA" id="ARBA00022723"/>
    </source>
</evidence>
<feature type="binding site" evidence="7">
    <location>
        <position position="247"/>
    </location>
    <ligand>
        <name>substrate</name>
    </ligand>
</feature>
<feature type="binding site" evidence="7">
    <location>
        <begin position="301"/>
        <end position="303"/>
    </location>
    <ligand>
        <name>substrate</name>
    </ligand>
</feature>
<dbReference type="EMBL" id="NIOF01000029">
    <property type="protein sequence ID" value="OWQ82951.1"/>
    <property type="molecule type" value="Genomic_DNA"/>
</dbReference>
<dbReference type="RefSeq" id="WP_088388865.1">
    <property type="nucleotide sequence ID" value="NZ_NIOF01000029.1"/>
</dbReference>
<dbReference type="GO" id="GO:0008448">
    <property type="term" value="F:N-acetylglucosamine-6-phosphate deacetylase activity"/>
    <property type="evidence" value="ECO:0007669"/>
    <property type="project" value="InterPro"/>
</dbReference>
<dbReference type="OrthoDB" id="9776488at2"/>
<evidence type="ECO:0000256" key="4">
    <source>
        <dbReference type="ARBA" id="ARBA00023277"/>
    </source>
</evidence>
<dbReference type="CDD" id="cd00854">
    <property type="entry name" value="NagA"/>
    <property type="match status" value="1"/>
</dbReference>
<feature type="binding site" evidence="7">
    <location>
        <position position="224"/>
    </location>
    <ligand>
        <name>substrate</name>
    </ligand>
</feature>
<feature type="binding site" evidence="7">
    <location>
        <begin position="216"/>
        <end position="217"/>
    </location>
    <ligand>
        <name>substrate</name>
    </ligand>
</feature>
<dbReference type="SUPFAM" id="SSF51556">
    <property type="entry name" value="Metallo-dependent hydrolases"/>
    <property type="match status" value="1"/>
</dbReference>
<dbReference type="InterPro" id="IPR032466">
    <property type="entry name" value="Metal_Hydrolase"/>
</dbReference>
<comment type="similarity">
    <text evidence="1 5">Belongs to the metallo-dependent hydrolases superfamily. NagA family.</text>
</comment>
<gene>
    <name evidence="10" type="primary">nagA</name>
    <name evidence="10" type="ORF">CDN99_27590</name>
</gene>
<comment type="cofactor">
    <cofactor evidence="8">
        <name>a divalent metal cation</name>
        <dbReference type="ChEBI" id="CHEBI:60240"/>
    </cofactor>
    <text evidence="8">Binds 1 divalent metal cation per subunit.</text>
</comment>
<dbReference type="InterPro" id="IPR003764">
    <property type="entry name" value="GlcNAc_6-P_deAcase"/>
</dbReference>
<dbReference type="NCBIfam" id="TIGR00221">
    <property type="entry name" value="nagA"/>
    <property type="match status" value="1"/>
</dbReference>
<dbReference type="Gene3D" id="2.30.40.10">
    <property type="entry name" value="Urease, subunit C, domain 1"/>
    <property type="match status" value="1"/>
</dbReference>
<evidence type="ECO:0000256" key="5">
    <source>
        <dbReference type="PIRNR" id="PIRNR038994"/>
    </source>
</evidence>
<dbReference type="GO" id="GO:0006046">
    <property type="term" value="P:N-acetylglucosamine catabolic process"/>
    <property type="evidence" value="ECO:0007669"/>
    <property type="project" value="TreeGrafter"/>
</dbReference>
<comment type="caution">
    <text evidence="10">The sequence shown here is derived from an EMBL/GenBank/DDBJ whole genome shotgun (WGS) entry which is preliminary data.</text>
</comment>
<sequence length="379" mass="40124">MTAQHIDGFVLTPGGFIRGVLEHQDGRITRVDGHAATEYEVCHGAQDLPIVLPGFIDTHVHGGAGRDTMEGDDAAPRIARLHARHGTTSLLATTMTAPLDEIRHALRGLTDTCRTRPAGAARVLGVHLEGPYINPGKLGAQPDFARAATLDEIRDLHAIAPLHLITLAPELPGNLELVGQLREAGFQVQIGHTLGTYEDGVAALARGAGGFTHLFNAMTGLHHREPGMVGAALAHARYAEIIPDLLHVHAGAIRVALRSIPCLFCVTDSTAAAGMPDGEYSLGRHRVTKCLGGVRLPDGTLAGSTLTMDQALRNLVLKLGLEIEDASRRVSTHAADFLGLDDRGRLAPGAWADLVVLDRGLQLQRVVVEGEAIDLANAG</sequence>
<dbReference type="Pfam" id="PF01979">
    <property type="entry name" value="Amidohydro_1"/>
    <property type="match status" value="1"/>
</dbReference>
<evidence type="ECO:0000313" key="10">
    <source>
        <dbReference type="EMBL" id="OWQ82951.1"/>
    </source>
</evidence>
<feature type="active site" description="Proton donor/acceptor" evidence="6">
    <location>
        <position position="268"/>
    </location>
</feature>
<dbReference type="InterPro" id="IPR011059">
    <property type="entry name" value="Metal-dep_hydrolase_composite"/>
</dbReference>
<protein>
    <submittedName>
        <fullName evidence="10">N-acetylglucosamine-6-phosphate deacetylase</fullName>
    </submittedName>
</protein>
<feature type="binding site" evidence="7">
    <location>
        <position position="140"/>
    </location>
    <ligand>
        <name>substrate</name>
    </ligand>
</feature>
<dbReference type="PIRSF" id="PIRSF038994">
    <property type="entry name" value="NagA"/>
    <property type="match status" value="1"/>
</dbReference>
<feature type="binding site" evidence="8">
    <location>
        <position position="129"/>
    </location>
    <ligand>
        <name>Zn(2+)</name>
        <dbReference type="ChEBI" id="CHEBI:29105"/>
    </ligand>
</feature>
<organism evidence="10 11">
    <name type="scientific">Roseateles aquatilis</name>
    <dbReference type="NCBI Taxonomy" id="431061"/>
    <lineage>
        <taxon>Bacteria</taxon>
        <taxon>Pseudomonadati</taxon>
        <taxon>Pseudomonadota</taxon>
        <taxon>Betaproteobacteria</taxon>
        <taxon>Burkholderiales</taxon>
        <taxon>Sphaerotilaceae</taxon>
        <taxon>Roseateles</taxon>
    </lineage>
</organism>
<keyword evidence="11" id="KW-1185">Reference proteome</keyword>
<reference evidence="10 11" key="1">
    <citation type="journal article" date="2008" name="Int. J. Syst. Evol. Microbiol.">
        <title>Description of Roseateles aquatilis sp. nov. and Roseateles terrae sp. nov., in the class Betaproteobacteria, and emended description of the genus Roseateles.</title>
        <authorList>
            <person name="Gomila M."/>
            <person name="Bowien B."/>
            <person name="Falsen E."/>
            <person name="Moore E.R."/>
            <person name="Lalucat J."/>
        </authorList>
    </citation>
    <scope>NUCLEOTIDE SEQUENCE [LARGE SCALE GENOMIC DNA]</scope>
    <source>
        <strain evidence="10 11">CCUG 48205</strain>
    </source>
</reference>
<name>A0A246IS17_9BURK</name>
<evidence type="ECO:0000256" key="8">
    <source>
        <dbReference type="PIRSR" id="PIRSR038994-3"/>
    </source>
</evidence>
<feature type="domain" description="Amidohydrolase-related" evidence="9">
    <location>
        <begin position="50"/>
        <end position="371"/>
    </location>
</feature>
<keyword evidence="2 8" id="KW-0479">Metal-binding</keyword>
<dbReference type="GO" id="GO:0046872">
    <property type="term" value="F:metal ion binding"/>
    <property type="evidence" value="ECO:0007669"/>
    <property type="project" value="UniProtKB-KW"/>
</dbReference>
<evidence type="ECO:0000259" key="9">
    <source>
        <dbReference type="Pfam" id="PF01979"/>
    </source>
</evidence>
<feature type="binding site" evidence="8">
    <location>
        <position position="213"/>
    </location>
    <ligand>
        <name>Zn(2+)</name>
        <dbReference type="ChEBI" id="CHEBI:29105"/>
    </ligand>
</feature>
<keyword evidence="4 5" id="KW-0119">Carbohydrate metabolism</keyword>
<evidence type="ECO:0000256" key="1">
    <source>
        <dbReference type="ARBA" id="ARBA00010716"/>
    </source>
</evidence>
<dbReference type="PANTHER" id="PTHR11113">
    <property type="entry name" value="N-ACETYLGLUCOSAMINE-6-PHOSPHATE DEACETYLASE"/>
    <property type="match status" value="1"/>
</dbReference>
<dbReference type="SUPFAM" id="SSF51338">
    <property type="entry name" value="Composite domain of metallo-dependent hydrolases"/>
    <property type="match status" value="1"/>
</dbReference>
<evidence type="ECO:0000256" key="3">
    <source>
        <dbReference type="ARBA" id="ARBA00022801"/>
    </source>
</evidence>
<keyword evidence="3 5" id="KW-0378">Hydrolase</keyword>
<proteinExistence type="inferred from homology"/>
<evidence type="ECO:0000313" key="11">
    <source>
        <dbReference type="Proteomes" id="UP000197468"/>
    </source>
</evidence>
<dbReference type="PANTHER" id="PTHR11113:SF14">
    <property type="entry name" value="N-ACETYLGLUCOSAMINE-6-PHOSPHATE DEACETYLASE"/>
    <property type="match status" value="1"/>
</dbReference>
<evidence type="ECO:0000256" key="7">
    <source>
        <dbReference type="PIRSR" id="PIRSR038994-2"/>
    </source>
</evidence>
<dbReference type="Proteomes" id="UP000197468">
    <property type="component" value="Unassembled WGS sequence"/>
</dbReference>
<dbReference type="InterPro" id="IPR006680">
    <property type="entry name" value="Amidohydro-rel"/>
</dbReference>
<accession>A0A246IS17</accession>
<feature type="binding site" evidence="8">
    <location>
        <position position="192"/>
    </location>
    <ligand>
        <name>Zn(2+)</name>
        <dbReference type="ChEBI" id="CHEBI:29105"/>
    </ligand>
</feature>
<evidence type="ECO:0000256" key="6">
    <source>
        <dbReference type="PIRSR" id="PIRSR038994-1"/>
    </source>
</evidence>
<dbReference type="Gene3D" id="3.20.20.140">
    <property type="entry name" value="Metal-dependent hydrolases"/>
    <property type="match status" value="1"/>
</dbReference>